<organism evidence="1 2">
    <name type="scientific">Acanthocheilonema viteae</name>
    <name type="common">Filarial nematode worm</name>
    <name type="synonym">Dipetalonema viteae</name>
    <dbReference type="NCBI Taxonomy" id="6277"/>
    <lineage>
        <taxon>Eukaryota</taxon>
        <taxon>Metazoa</taxon>
        <taxon>Ecdysozoa</taxon>
        <taxon>Nematoda</taxon>
        <taxon>Chromadorea</taxon>
        <taxon>Rhabditida</taxon>
        <taxon>Spirurina</taxon>
        <taxon>Spiruromorpha</taxon>
        <taxon>Filarioidea</taxon>
        <taxon>Onchocercidae</taxon>
        <taxon>Acanthocheilonema</taxon>
    </lineage>
</organism>
<gene>
    <name evidence="1" type="ORF">NAV_LOCUS6689</name>
</gene>
<keyword evidence="2" id="KW-1185">Reference proteome</keyword>
<dbReference type="Proteomes" id="UP000276991">
    <property type="component" value="Unassembled WGS sequence"/>
</dbReference>
<accession>A0A498SRT5</accession>
<evidence type="ECO:0000313" key="2">
    <source>
        <dbReference type="Proteomes" id="UP000276991"/>
    </source>
</evidence>
<reference evidence="1 2" key="1">
    <citation type="submission" date="2018-08" db="EMBL/GenBank/DDBJ databases">
        <authorList>
            <person name="Laetsch R D."/>
            <person name="Stevens L."/>
            <person name="Kumar S."/>
            <person name="Blaxter L. M."/>
        </authorList>
    </citation>
    <scope>NUCLEOTIDE SEQUENCE [LARGE SCALE GENOMIC DNA]</scope>
</reference>
<dbReference type="OrthoDB" id="10453045at2759"/>
<sequence length="77" mass="8804">MLAYHILLVEGCARKFAENYANRIRKGKPCTDIRRQKIRVGRNPVRYVTVDDYGAHGECDNDDECLPKIKCTEGCCL</sequence>
<proteinExistence type="predicted"/>
<name>A0A498SRT5_ACAVI</name>
<dbReference type="EMBL" id="UPTC01001439">
    <property type="protein sequence ID" value="VBB31898.1"/>
    <property type="molecule type" value="Genomic_DNA"/>
</dbReference>
<protein>
    <submittedName>
        <fullName evidence="1">Uncharacterized protein</fullName>
    </submittedName>
</protein>
<evidence type="ECO:0000313" key="1">
    <source>
        <dbReference type="EMBL" id="VBB31898.1"/>
    </source>
</evidence>
<dbReference type="AlphaFoldDB" id="A0A498SRT5"/>